<comment type="caution">
    <text evidence="2">The sequence shown here is derived from an EMBL/GenBank/DDBJ whole genome shotgun (WGS) entry which is preliminary data.</text>
</comment>
<keyword evidence="3" id="KW-1185">Reference proteome</keyword>
<feature type="transmembrane region" description="Helical" evidence="1">
    <location>
        <begin position="15"/>
        <end position="33"/>
    </location>
</feature>
<keyword evidence="1" id="KW-1133">Transmembrane helix</keyword>
<organism evidence="2 3">
    <name type="scientific">Pseudomonas brassicae</name>
    <dbReference type="NCBI Taxonomy" id="2708063"/>
    <lineage>
        <taxon>Bacteria</taxon>
        <taxon>Pseudomonadati</taxon>
        <taxon>Pseudomonadota</taxon>
        <taxon>Gammaproteobacteria</taxon>
        <taxon>Pseudomonadales</taxon>
        <taxon>Pseudomonadaceae</taxon>
        <taxon>Pseudomonas</taxon>
    </lineage>
</organism>
<reference evidence="2 3" key="1">
    <citation type="submission" date="2020-02" db="EMBL/GenBank/DDBJ databases">
        <title>Broccoli isolated Pseudomonas sp.</title>
        <authorList>
            <person name="Fujikawa T."/>
            <person name="Sawada H."/>
        </authorList>
    </citation>
    <scope>NUCLEOTIDE SEQUENCE [LARGE SCALE GENOMIC DNA]</scope>
    <source>
        <strain evidence="2 3">MAFF212427</strain>
    </source>
</reference>
<evidence type="ECO:0000313" key="3">
    <source>
        <dbReference type="Proteomes" id="UP000482634"/>
    </source>
</evidence>
<evidence type="ECO:0000313" key="2">
    <source>
        <dbReference type="EMBL" id="NER66668.1"/>
    </source>
</evidence>
<dbReference type="Proteomes" id="UP000482634">
    <property type="component" value="Unassembled WGS sequence"/>
</dbReference>
<accession>A0A6B3P2T2</accession>
<gene>
    <name evidence="2" type="ORF">G3436_25945</name>
</gene>
<protein>
    <submittedName>
        <fullName evidence="2">DUF459 domain-containing protein</fullName>
    </submittedName>
</protein>
<dbReference type="EMBL" id="JAAHBU010000554">
    <property type="protein sequence ID" value="NER66668.1"/>
    <property type="molecule type" value="Genomic_DNA"/>
</dbReference>
<keyword evidence="1" id="KW-0472">Membrane</keyword>
<sequence length="114" mass="12420">MRASSSGELFTVQKGAAKVLYAILVTTLLLFWLNQNSISLYCQQKYHQSCELPLIGQSPAWRLGGNLTQALGDARSTFIDSLERQTLLAQADAVPTVELPPNLPVVTVDVAHPL</sequence>
<proteinExistence type="predicted"/>
<evidence type="ECO:0000256" key="1">
    <source>
        <dbReference type="SAM" id="Phobius"/>
    </source>
</evidence>
<keyword evidence="1" id="KW-0812">Transmembrane</keyword>
<dbReference type="AlphaFoldDB" id="A0A6B3P2T2"/>
<name>A0A6B3P2T2_9PSED</name>
<feature type="non-terminal residue" evidence="2">
    <location>
        <position position="114"/>
    </location>
</feature>